<evidence type="ECO:0000313" key="1">
    <source>
        <dbReference type="EMBL" id="BAJ77904.1"/>
    </source>
</evidence>
<dbReference type="AlphaFoldDB" id="F0X5N3"/>
<accession>F0X5N3</accession>
<protein>
    <submittedName>
        <fullName evidence="1">Uncharacterized protein</fullName>
    </submittedName>
</protein>
<proteinExistence type="evidence at transcript level"/>
<organism evidence="1">
    <name type="scientific">Cryptosporidium parvum</name>
    <dbReference type="NCBI Taxonomy" id="5807"/>
    <lineage>
        <taxon>Eukaryota</taxon>
        <taxon>Sar</taxon>
        <taxon>Alveolata</taxon>
        <taxon>Apicomplexa</taxon>
        <taxon>Conoidasida</taxon>
        <taxon>Coccidia</taxon>
        <taxon>Eucoccidiorida</taxon>
        <taxon>Eimeriorina</taxon>
        <taxon>Cryptosporidiidae</taxon>
        <taxon>Cryptosporidium</taxon>
    </lineage>
</organism>
<reference evidence="1" key="1">
    <citation type="submission" date="2011-02" db="EMBL/GenBank/DDBJ databases">
        <title>Construction and analysis of full-length cDNA library of Cryptosporidium parvum.</title>
        <authorList>
            <person name="Yamagishi J."/>
            <person name="Wakaguri H."/>
            <person name="Sugano S."/>
            <person name="Kawano S."/>
            <person name="Fujisaki K."/>
            <person name="Sugimoto C."/>
            <person name="Watanabe J."/>
            <person name="Suzuki Y."/>
            <person name="Kimata I."/>
            <person name="Xuan X."/>
        </authorList>
    </citation>
    <scope>NUCLEOTIDE SEQUENCE</scope>
    <source>
        <strain evidence="1">HNJ-1</strain>
    </source>
</reference>
<sequence length="57" mass="6665">MNKYSTGLVKYKFRLLEFEIIIFRASSEFTISSLSEIISKISPFTSFMEFANSLWSK</sequence>
<name>F0X5N3_CRYPV</name>
<dbReference type="EMBL" id="FX115801">
    <property type="protein sequence ID" value="BAJ77904.1"/>
    <property type="molecule type" value="mRNA"/>
</dbReference>